<reference evidence="2" key="1">
    <citation type="journal article" date="2022" name="Mol. Ecol. Resour.">
        <title>The genomes of chicory, endive, great burdock and yacon provide insights into Asteraceae palaeo-polyploidization history and plant inulin production.</title>
        <authorList>
            <person name="Fan W."/>
            <person name="Wang S."/>
            <person name="Wang H."/>
            <person name="Wang A."/>
            <person name="Jiang F."/>
            <person name="Liu H."/>
            <person name="Zhao H."/>
            <person name="Xu D."/>
            <person name="Zhang Y."/>
        </authorList>
    </citation>
    <scope>NUCLEOTIDE SEQUENCE [LARGE SCALE GENOMIC DNA]</scope>
    <source>
        <strain evidence="2">cv. Yunnan</strain>
    </source>
</reference>
<name>A0ACB9JIA3_9ASTR</name>
<gene>
    <name evidence="1" type="ORF">L1987_13520</name>
</gene>
<accession>A0ACB9JIA3</accession>
<protein>
    <submittedName>
        <fullName evidence="1">Uncharacterized protein</fullName>
    </submittedName>
</protein>
<proteinExistence type="predicted"/>
<reference evidence="1 2" key="2">
    <citation type="journal article" date="2022" name="Mol. Ecol. Resour.">
        <title>The genomes of chicory, endive, great burdock and yacon provide insights into Asteraceae paleo-polyploidization history and plant inulin production.</title>
        <authorList>
            <person name="Fan W."/>
            <person name="Wang S."/>
            <person name="Wang H."/>
            <person name="Wang A."/>
            <person name="Jiang F."/>
            <person name="Liu H."/>
            <person name="Zhao H."/>
            <person name="Xu D."/>
            <person name="Zhang Y."/>
        </authorList>
    </citation>
    <scope>NUCLEOTIDE SEQUENCE [LARGE SCALE GENOMIC DNA]</scope>
    <source>
        <strain evidence="2">cv. Yunnan</strain>
        <tissue evidence="1">Leaves</tissue>
    </source>
</reference>
<evidence type="ECO:0000313" key="2">
    <source>
        <dbReference type="Proteomes" id="UP001056120"/>
    </source>
</evidence>
<dbReference type="EMBL" id="CM042021">
    <property type="protein sequence ID" value="KAI3819673.1"/>
    <property type="molecule type" value="Genomic_DNA"/>
</dbReference>
<sequence length="201" mass="23168">MSRKPPVGVWQDPRGKKTPIGRWKTKGGPYATSYYVANLPKDTTPMEVEECFQEFGTVVDVYVASRKDKPGSFFGFVRITGVRDRWELEKVYEGGDKPFLRALLRNQRQSTSAQEVIVPDDADYDVVQCNIGWDVDYAISGKLRRWFSNKQYGGDSSRGDWSMPEPITLRWKDKSYKVWFQEEDDGWCPGWCGEKNVPEES</sequence>
<dbReference type="Proteomes" id="UP001056120">
    <property type="component" value="Linkage Group LG04"/>
</dbReference>
<comment type="caution">
    <text evidence="1">The sequence shown here is derived from an EMBL/GenBank/DDBJ whole genome shotgun (WGS) entry which is preliminary data.</text>
</comment>
<keyword evidence="2" id="KW-1185">Reference proteome</keyword>
<evidence type="ECO:0000313" key="1">
    <source>
        <dbReference type="EMBL" id="KAI3819673.1"/>
    </source>
</evidence>
<organism evidence="1 2">
    <name type="scientific">Smallanthus sonchifolius</name>
    <dbReference type="NCBI Taxonomy" id="185202"/>
    <lineage>
        <taxon>Eukaryota</taxon>
        <taxon>Viridiplantae</taxon>
        <taxon>Streptophyta</taxon>
        <taxon>Embryophyta</taxon>
        <taxon>Tracheophyta</taxon>
        <taxon>Spermatophyta</taxon>
        <taxon>Magnoliopsida</taxon>
        <taxon>eudicotyledons</taxon>
        <taxon>Gunneridae</taxon>
        <taxon>Pentapetalae</taxon>
        <taxon>asterids</taxon>
        <taxon>campanulids</taxon>
        <taxon>Asterales</taxon>
        <taxon>Asteraceae</taxon>
        <taxon>Asteroideae</taxon>
        <taxon>Heliantheae alliance</taxon>
        <taxon>Millerieae</taxon>
        <taxon>Smallanthus</taxon>
    </lineage>
</organism>